<comment type="caution">
    <text evidence="4">The sequence shown here is derived from an EMBL/GenBank/DDBJ whole genome shotgun (WGS) entry which is preliminary data.</text>
</comment>
<dbReference type="Pfam" id="PF01531">
    <property type="entry name" value="Glyco_transf_11"/>
    <property type="match status" value="1"/>
</dbReference>
<dbReference type="Proteomes" id="UP000678393">
    <property type="component" value="Unassembled WGS sequence"/>
</dbReference>
<gene>
    <name evidence="4" type="ORF">CUNI_LOCUS4769</name>
</gene>
<evidence type="ECO:0000256" key="3">
    <source>
        <dbReference type="RuleBase" id="RU363129"/>
    </source>
</evidence>
<comment type="subcellular location">
    <subcellularLocation>
        <location evidence="3">Golgi apparatus</location>
        <location evidence="3">Golgi stack membrane</location>
        <topology evidence="3">Single-pass type II membrane protein</topology>
    </subcellularLocation>
</comment>
<dbReference type="AlphaFoldDB" id="A0A8S3YV62"/>
<proteinExistence type="inferred from homology"/>
<keyword evidence="3" id="KW-0735">Signal-anchor</keyword>
<keyword evidence="3" id="KW-0325">Glycoprotein</keyword>
<dbReference type="EMBL" id="CAJHNH020000669">
    <property type="protein sequence ID" value="CAG5119211.1"/>
    <property type="molecule type" value="Genomic_DNA"/>
</dbReference>
<sequence length="310" mass="35662">MRGILKLMSRDTDSNNRSTKGTVTTNARYLTRQPLFLTLQGLHYGRLGNQMFMYASLLGIAHTLNRTAFISPGFSLDVAFKLGHVAEIPESETWPIAEQNYYAIFERTYLNKLRTDDLQHENLTLSGFFQSWKYFQNITETIRTEFLFRTPVLRQRDKILQTVLPHPKQEVILVGVHVRRSDLLSNQNIAMGYTVPDTSYFKKAFQWMRSKFVGEKVMFLVASDDFLWCENHLRGSDVLLMPPAPQAVHLALLSSCDHVIFSTGTFGWWGAWLAGGYVVYYKKYPGYGTNLSKGFSRDDFFPRHWVGLGD</sequence>
<dbReference type="GO" id="GO:0005975">
    <property type="term" value="P:carbohydrate metabolic process"/>
    <property type="evidence" value="ECO:0007669"/>
    <property type="project" value="InterPro"/>
</dbReference>
<protein>
    <recommendedName>
        <fullName evidence="3">L-Fucosyltransferase</fullName>
        <ecNumber evidence="3">2.4.1.-</ecNumber>
    </recommendedName>
</protein>
<evidence type="ECO:0000256" key="1">
    <source>
        <dbReference type="ARBA" id="ARBA00022676"/>
    </source>
</evidence>
<keyword evidence="3" id="KW-0333">Golgi apparatus</keyword>
<dbReference type="InterPro" id="IPR002516">
    <property type="entry name" value="Glyco_trans_11"/>
</dbReference>
<keyword evidence="5" id="KW-1185">Reference proteome</keyword>
<reference evidence="4" key="1">
    <citation type="submission" date="2021-04" db="EMBL/GenBank/DDBJ databases">
        <authorList>
            <consortium name="Molecular Ecology Group"/>
        </authorList>
    </citation>
    <scope>NUCLEOTIDE SEQUENCE</scope>
</reference>
<keyword evidence="1 3" id="KW-0328">Glycosyltransferase</keyword>
<name>A0A8S3YV62_9EUPU</name>
<evidence type="ECO:0000256" key="2">
    <source>
        <dbReference type="ARBA" id="ARBA00022679"/>
    </source>
</evidence>
<dbReference type="PANTHER" id="PTHR11927">
    <property type="entry name" value="GALACTOSIDE 2-L-FUCOSYLTRANSFERASE"/>
    <property type="match status" value="1"/>
</dbReference>
<dbReference type="GO" id="GO:0008107">
    <property type="term" value="F:galactoside 2-alpha-L-fucosyltransferase activity"/>
    <property type="evidence" value="ECO:0007669"/>
    <property type="project" value="InterPro"/>
</dbReference>
<comment type="similarity">
    <text evidence="3">Belongs to the glycosyltransferase 11 family.</text>
</comment>
<organism evidence="4 5">
    <name type="scientific">Candidula unifasciata</name>
    <dbReference type="NCBI Taxonomy" id="100452"/>
    <lineage>
        <taxon>Eukaryota</taxon>
        <taxon>Metazoa</taxon>
        <taxon>Spiralia</taxon>
        <taxon>Lophotrochozoa</taxon>
        <taxon>Mollusca</taxon>
        <taxon>Gastropoda</taxon>
        <taxon>Heterobranchia</taxon>
        <taxon>Euthyneura</taxon>
        <taxon>Panpulmonata</taxon>
        <taxon>Eupulmonata</taxon>
        <taxon>Stylommatophora</taxon>
        <taxon>Helicina</taxon>
        <taxon>Helicoidea</taxon>
        <taxon>Geomitridae</taxon>
        <taxon>Candidula</taxon>
    </lineage>
</organism>
<dbReference type="OrthoDB" id="3226at2759"/>
<comment type="pathway">
    <text evidence="3">Protein modification; protein glycosylation.</text>
</comment>
<dbReference type="PANTHER" id="PTHR11927:SF9">
    <property type="entry name" value="L-FUCOSYLTRANSFERASE"/>
    <property type="match status" value="1"/>
</dbReference>
<dbReference type="CDD" id="cd11301">
    <property type="entry name" value="Fut1_Fut2_like"/>
    <property type="match status" value="1"/>
</dbReference>
<evidence type="ECO:0000313" key="4">
    <source>
        <dbReference type="EMBL" id="CAG5119211.1"/>
    </source>
</evidence>
<accession>A0A8S3YV62</accession>
<dbReference type="EC" id="2.4.1.-" evidence="3"/>
<evidence type="ECO:0000313" key="5">
    <source>
        <dbReference type="Proteomes" id="UP000678393"/>
    </source>
</evidence>
<keyword evidence="3" id="KW-0812">Transmembrane</keyword>
<dbReference type="GO" id="GO:0032580">
    <property type="term" value="C:Golgi cisterna membrane"/>
    <property type="evidence" value="ECO:0007669"/>
    <property type="project" value="UniProtKB-SubCell"/>
</dbReference>
<keyword evidence="2 3" id="KW-0808">Transferase</keyword>